<evidence type="ECO:0000256" key="2">
    <source>
        <dbReference type="ARBA" id="ARBA00022448"/>
    </source>
</evidence>
<dbReference type="PANTHER" id="PTHR43227">
    <property type="entry name" value="BLL4140 PROTEIN"/>
    <property type="match status" value="1"/>
</dbReference>
<evidence type="ECO:0000256" key="4">
    <source>
        <dbReference type="ARBA" id="ARBA00022692"/>
    </source>
</evidence>
<keyword evidence="5 7" id="KW-1133">Transmembrane helix</keyword>
<keyword evidence="2 7" id="KW-0813">Transport</keyword>
<keyword evidence="4 7" id="KW-0812">Transmembrane</keyword>
<dbReference type="Pfam" id="PF00528">
    <property type="entry name" value="BPD_transp_1"/>
    <property type="match status" value="1"/>
</dbReference>
<comment type="caution">
    <text evidence="9">The sequence shown here is derived from an EMBL/GenBank/DDBJ whole genome shotgun (WGS) entry which is preliminary data.</text>
</comment>
<evidence type="ECO:0000313" key="10">
    <source>
        <dbReference type="Proteomes" id="UP000256977"/>
    </source>
</evidence>
<gene>
    <name evidence="9" type="ORF">DFP98_108198</name>
</gene>
<keyword evidence="3" id="KW-1003">Cell membrane</keyword>
<dbReference type="AlphaFoldDB" id="A0A3D9KB56"/>
<evidence type="ECO:0000256" key="6">
    <source>
        <dbReference type="ARBA" id="ARBA00023136"/>
    </source>
</evidence>
<dbReference type="SUPFAM" id="SSF161098">
    <property type="entry name" value="MetI-like"/>
    <property type="match status" value="1"/>
</dbReference>
<protein>
    <submittedName>
        <fullName evidence="9">Putative aldouronate transport system permease protein</fullName>
    </submittedName>
</protein>
<keyword evidence="10" id="KW-1185">Reference proteome</keyword>
<dbReference type="EMBL" id="QRDZ01000008">
    <property type="protein sequence ID" value="RED83355.1"/>
    <property type="molecule type" value="Genomic_DNA"/>
</dbReference>
<proteinExistence type="inferred from homology"/>
<dbReference type="PROSITE" id="PS50928">
    <property type="entry name" value="ABC_TM1"/>
    <property type="match status" value="1"/>
</dbReference>
<dbReference type="Proteomes" id="UP000256977">
    <property type="component" value="Unassembled WGS sequence"/>
</dbReference>
<dbReference type="InterPro" id="IPR035906">
    <property type="entry name" value="MetI-like_sf"/>
</dbReference>
<feature type="transmembrane region" description="Helical" evidence="7">
    <location>
        <begin position="205"/>
        <end position="226"/>
    </location>
</feature>
<dbReference type="CDD" id="cd06261">
    <property type="entry name" value="TM_PBP2"/>
    <property type="match status" value="1"/>
</dbReference>
<evidence type="ECO:0000259" key="8">
    <source>
        <dbReference type="PROSITE" id="PS50928"/>
    </source>
</evidence>
<accession>A0A3D9KB56</accession>
<evidence type="ECO:0000313" key="9">
    <source>
        <dbReference type="EMBL" id="RED83355.1"/>
    </source>
</evidence>
<evidence type="ECO:0000256" key="1">
    <source>
        <dbReference type="ARBA" id="ARBA00004651"/>
    </source>
</evidence>
<sequence length="296" mass="33579">MRNRRFQFHYHLMMLPGIVVLCIFSIVPMLGGVIAFQDFNPGLGFFRSEWVGLDNFRYLFELRDSRTIFFNTVFIALMKMAAHLIVPLLFALMLHELRFGRLKRWIQTIVYLPHFLSWVILSGIVIQLLSSEGPINQLIVALGGQSIMFLGDNNWFPYVIVASDTWKEFGFETIIYLAALTGISPDLYEAAEVDGASRMRKLIHVTLPGIATTVVLLATLSLGNILNAGFDQIFNLYNPLVYASGDIIDTYVYRVGLLNIQYGLGTAVGLMKSVVSFLLIVMSYWMASRFANYRVF</sequence>
<dbReference type="RefSeq" id="WP_116060951.1">
    <property type="nucleotide sequence ID" value="NZ_QRDZ01000008.1"/>
</dbReference>
<evidence type="ECO:0000256" key="7">
    <source>
        <dbReference type="RuleBase" id="RU363032"/>
    </source>
</evidence>
<feature type="domain" description="ABC transmembrane type-1" evidence="8">
    <location>
        <begin position="69"/>
        <end position="283"/>
    </location>
</feature>
<evidence type="ECO:0000256" key="5">
    <source>
        <dbReference type="ARBA" id="ARBA00022989"/>
    </source>
</evidence>
<comment type="similarity">
    <text evidence="7">Belongs to the binding-protein-dependent transport system permease family.</text>
</comment>
<dbReference type="Gene3D" id="1.10.3720.10">
    <property type="entry name" value="MetI-like"/>
    <property type="match status" value="1"/>
</dbReference>
<keyword evidence="6 7" id="KW-0472">Membrane</keyword>
<dbReference type="GO" id="GO:0055085">
    <property type="term" value="P:transmembrane transport"/>
    <property type="evidence" value="ECO:0007669"/>
    <property type="project" value="InterPro"/>
</dbReference>
<dbReference type="PANTHER" id="PTHR43227:SF11">
    <property type="entry name" value="BLL4140 PROTEIN"/>
    <property type="match status" value="1"/>
</dbReference>
<feature type="transmembrane region" description="Helical" evidence="7">
    <location>
        <begin position="12"/>
        <end position="36"/>
    </location>
</feature>
<dbReference type="GO" id="GO:0005886">
    <property type="term" value="C:plasma membrane"/>
    <property type="evidence" value="ECO:0007669"/>
    <property type="project" value="UniProtKB-SubCell"/>
</dbReference>
<reference evidence="9 10" key="1">
    <citation type="submission" date="2018-07" db="EMBL/GenBank/DDBJ databases">
        <title>Genomic Encyclopedia of Type Strains, Phase III (KMG-III): the genomes of soil and plant-associated and newly described type strains.</title>
        <authorList>
            <person name="Whitman W."/>
        </authorList>
    </citation>
    <scope>NUCLEOTIDE SEQUENCE [LARGE SCALE GENOMIC DNA]</scope>
    <source>
        <strain evidence="9 10">CECT 7287</strain>
    </source>
</reference>
<dbReference type="InterPro" id="IPR050809">
    <property type="entry name" value="UgpAE/MalFG_permease"/>
</dbReference>
<name>A0A3D9KB56_9BACL</name>
<comment type="subcellular location">
    <subcellularLocation>
        <location evidence="1 7">Cell membrane</location>
        <topology evidence="1 7">Multi-pass membrane protein</topology>
    </subcellularLocation>
</comment>
<feature type="transmembrane region" description="Helical" evidence="7">
    <location>
        <begin position="68"/>
        <end position="93"/>
    </location>
</feature>
<organism evidence="9 10">
    <name type="scientific">Cohnella phaseoli</name>
    <dbReference type="NCBI Taxonomy" id="456490"/>
    <lineage>
        <taxon>Bacteria</taxon>
        <taxon>Bacillati</taxon>
        <taxon>Bacillota</taxon>
        <taxon>Bacilli</taxon>
        <taxon>Bacillales</taxon>
        <taxon>Paenibacillaceae</taxon>
        <taxon>Cohnella</taxon>
    </lineage>
</organism>
<feature type="transmembrane region" description="Helical" evidence="7">
    <location>
        <begin position="262"/>
        <end position="287"/>
    </location>
</feature>
<dbReference type="OrthoDB" id="9785836at2"/>
<dbReference type="InterPro" id="IPR000515">
    <property type="entry name" value="MetI-like"/>
</dbReference>
<feature type="transmembrane region" description="Helical" evidence="7">
    <location>
        <begin position="105"/>
        <end position="129"/>
    </location>
</feature>
<evidence type="ECO:0000256" key="3">
    <source>
        <dbReference type="ARBA" id="ARBA00022475"/>
    </source>
</evidence>